<gene>
    <name evidence="4" type="ORF">J5U21_01010</name>
    <name evidence="5" type="ORF">J5U22_00924</name>
</gene>
<dbReference type="PANTHER" id="PTHR43080:SF2">
    <property type="entry name" value="CBS DOMAIN-CONTAINING PROTEIN"/>
    <property type="match status" value="1"/>
</dbReference>
<accession>A0A8F5BU25</accession>
<dbReference type="PROSITE" id="PS51371">
    <property type="entry name" value="CBS"/>
    <property type="match status" value="2"/>
</dbReference>
<dbReference type="Proteomes" id="UP000693941">
    <property type="component" value="Chromosome"/>
</dbReference>
<dbReference type="CDD" id="cd09836">
    <property type="entry name" value="CBS_pair_arch"/>
    <property type="match status" value="1"/>
</dbReference>
<dbReference type="SMART" id="SM00116">
    <property type="entry name" value="CBS"/>
    <property type="match status" value="2"/>
</dbReference>
<dbReference type="EMBL" id="CP077713">
    <property type="protein sequence ID" value="QXJ34378.1"/>
    <property type="molecule type" value="Genomic_DNA"/>
</dbReference>
<evidence type="ECO:0000313" key="4">
    <source>
        <dbReference type="EMBL" id="QXJ31360.1"/>
    </source>
</evidence>
<evidence type="ECO:0000259" key="3">
    <source>
        <dbReference type="PROSITE" id="PS51371"/>
    </source>
</evidence>
<dbReference type="PANTHER" id="PTHR43080">
    <property type="entry name" value="CBS DOMAIN-CONTAINING PROTEIN CBSX3, MITOCHONDRIAL"/>
    <property type="match status" value="1"/>
</dbReference>
<dbReference type="EMBL" id="CP077715">
    <property type="protein sequence ID" value="QXJ31360.1"/>
    <property type="molecule type" value="Genomic_DNA"/>
</dbReference>
<dbReference type="InterPro" id="IPR000644">
    <property type="entry name" value="CBS_dom"/>
</dbReference>
<protein>
    <submittedName>
        <fullName evidence="5">Putative CBS-domain protein</fullName>
    </submittedName>
</protein>
<dbReference type="GeneID" id="65562504"/>
<evidence type="ECO:0000256" key="1">
    <source>
        <dbReference type="ARBA" id="ARBA00023122"/>
    </source>
</evidence>
<feature type="domain" description="CBS" evidence="3">
    <location>
        <begin position="72"/>
        <end position="134"/>
    </location>
</feature>
<evidence type="ECO:0000313" key="7">
    <source>
        <dbReference type="Proteomes" id="UP000694036"/>
    </source>
</evidence>
<dbReference type="Proteomes" id="UP000694036">
    <property type="component" value="Chromosome"/>
</dbReference>
<dbReference type="RefSeq" id="WP_218259660.1">
    <property type="nucleotide sequence ID" value="NZ_CP077713.1"/>
</dbReference>
<reference evidence="4 7" key="1">
    <citation type="journal article" date="2021" name="Environ. Microbiol.">
        <title>New insights into the diversity and evolution of the archaeal mobilome from three complete genomes of Saccharolobus shibatae.</title>
        <authorList>
            <person name="Medvedeva S."/>
            <person name="Brandt D."/>
            <person name="Cvirkaite-Krupovic V."/>
            <person name="Liu Y."/>
            <person name="Severinov K."/>
            <person name="Ishino S."/>
            <person name="Ishino Y."/>
            <person name="Prangishvili D."/>
            <person name="Kalinowski J."/>
            <person name="Krupovic M."/>
        </authorList>
    </citation>
    <scope>NUCLEOTIDE SEQUENCE</scope>
    <source>
        <strain evidence="4">BEU9</strain>
        <strain evidence="5 7">S38A</strain>
    </source>
</reference>
<keyword evidence="7" id="KW-1185">Reference proteome</keyword>
<evidence type="ECO:0000256" key="2">
    <source>
        <dbReference type="PROSITE-ProRule" id="PRU00703"/>
    </source>
</evidence>
<name>A0A8F5BU25_9CREN</name>
<evidence type="ECO:0000313" key="6">
    <source>
        <dbReference type="Proteomes" id="UP000693941"/>
    </source>
</evidence>
<dbReference type="Pfam" id="PF00571">
    <property type="entry name" value="CBS"/>
    <property type="match status" value="2"/>
</dbReference>
<keyword evidence="1 2" id="KW-0129">CBS domain</keyword>
<feature type="domain" description="CBS" evidence="3">
    <location>
        <begin position="9"/>
        <end position="68"/>
    </location>
</feature>
<sequence>MAVTSRSLIKRSPVIVKVGTKAIEACKIMYQNNIGSVVIVDEKGYPVGIFTERDVLRAVACGKNLNDNIENLGTFGKLITVKPNSPIGEIAEKMVKNNIRHVVVVDEEGKLVGVVSIKDIVNEKHVLDFLVRSELSWEGGTD</sequence>
<dbReference type="InterPro" id="IPR051257">
    <property type="entry name" value="Diverse_CBS-Domain"/>
</dbReference>
<proteinExistence type="predicted"/>
<dbReference type="AlphaFoldDB" id="A0A8F5BU25"/>
<evidence type="ECO:0000313" key="5">
    <source>
        <dbReference type="EMBL" id="QXJ34378.1"/>
    </source>
</evidence>
<organism evidence="4 6">
    <name type="scientific">Saccharolobus shibatae</name>
    <dbReference type="NCBI Taxonomy" id="2286"/>
    <lineage>
        <taxon>Archaea</taxon>
        <taxon>Thermoproteota</taxon>
        <taxon>Thermoprotei</taxon>
        <taxon>Sulfolobales</taxon>
        <taxon>Sulfolobaceae</taxon>
        <taxon>Saccharolobus</taxon>
    </lineage>
</organism>